<name>A0AAD7EJX9_9AGAR</name>
<sequence length="208" mass="22555">MSHWPPAVLLYAIGNTTRLPVPHLVYSHLHAQHVGGASLFNASPQTIIAHAETLSLLASLSPCDTLGPLPHVMFEDNYTVRVGNQTLEYRTMAPTTRPVTSSCTRRDNASRCSSTSSALAGRPSQSSRYLPLFLDGPATERCSLLIPCSSPPPDTQRSRMDGSSSFTGPKGLDHFKERKKEIIALGVFAECQDLCIFADRAQMGMVAV</sequence>
<accession>A0AAD7EJX9</accession>
<organism evidence="2 3">
    <name type="scientific">Mycena albidolilacea</name>
    <dbReference type="NCBI Taxonomy" id="1033008"/>
    <lineage>
        <taxon>Eukaryota</taxon>
        <taxon>Fungi</taxon>
        <taxon>Dikarya</taxon>
        <taxon>Basidiomycota</taxon>
        <taxon>Agaricomycotina</taxon>
        <taxon>Agaricomycetes</taxon>
        <taxon>Agaricomycetidae</taxon>
        <taxon>Agaricales</taxon>
        <taxon>Marasmiineae</taxon>
        <taxon>Mycenaceae</taxon>
        <taxon>Mycena</taxon>
    </lineage>
</organism>
<proteinExistence type="predicted"/>
<evidence type="ECO:0008006" key="4">
    <source>
        <dbReference type="Google" id="ProtNLM"/>
    </source>
</evidence>
<dbReference type="Gene3D" id="3.60.15.10">
    <property type="entry name" value="Ribonuclease Z/Hydroxyacylglutathione hydrolase-like"/>
    <property type="match status" value="1"/>
</dbReference>
<evidence type="ECO:0000313" key="3">
    <source>
        <dbReference type="Proteomes" id="UP001218218"/>
    </source>
</evidence>
<dbReference type="AlphaFoldDB" id="A0AAD7EJX9"/>
<comment type="caution">
    <text evidence="2">The sequence shown here is derived from an EMBL/GenBank/DDBJ whole genome shotgun (WGS) entry which is preliminary data.</text>
</comment>
<gene>
    <name evidence="2" type="ORF">DFH08DRAFT_967461</name>
</gene>
<evidence type="ECO:0000256" key="1">
    <source>
        <dbReference type="SAM" id="MobiDB-lite"/>
    </source>
</evidence>
<keyword evidence="3" id="KW-1185">Reference proteome</keyword>
<dbReference type="InterPro" id="IPR036866">
    <property type="entry name" value="RibonucZ/Hydroxyglut_hydro"/>
</dbReference>
<dbReference type="EMBL" id="JARIHO010000039">
    <property type="protein sequence ID" value="KAJ7328314.1"/>
    <property type="molecule type" value="Genomic_DNA"/>
</dbReference>
<protein>
    <recommendedName>
        <fullName evidence="4">Metallo-beta-lactamase domain-containing protein</fullName>
    </recommendedName>
</protein>
<feature type="region of interest" description="Disordered" evidence="1">
    <location>
        <begin position="95"/>
        <end position="123"/>
    </location>
</feature>
<feature type="region of interest" description="Disordered" evidence="1">
    <location>
        <begin position="149"/>
        <end position="171"/>
    </location>
</feature>
<feature type="compositionally biased region" description="Polar residues" evidence="1">
    <location>
        <begin position="110"/>
        <end position="123"/>
    </location>
</feature>
<reference evidence="2" key="1">
    <citation type="submission" date="2023-03" db="EMBL/GenBank/DDBJ databases">
        <title>Massive genome expansion in bonnet fungi (Mycena s.s.) driven by repeated elements and novel gene families across ecological guilds.</title>
        <authorList>
            <consortium name="Lawrence Berkeley National Laboratory"/>
            <person name="Harder C.B."/>
            <person name="Miyauchi S."/>
            <person name="Viragh M."/>
            <person name="Kuo A."/>
            <person name="Thoen E."/>
            <person name="Andreopoulos B."/>
            <person name="Lu D."/>
            <person name="Skrede I."/>
            <person name="Drula E."/>
            <person name="Henrissat B."/>
            <person name="Morin E."/>
            <person name="Kohler A."/>
            <person name="Barry K."/>
            <person name="LaButti K."/>
            <person name="Morin E."/>
            <person name="Salamov A."/>
            <person name="Lipzen A."/>
            <person name="Mereny Z."/>
            <person name="Hegedus B."/>
            <person name="Baldrian P."/>
            <person name="Stursova M."/>
            <person name="Weitz H."/>
            <person name="Taylor A."/>
            <person name="Grigoriev I.V."/>
            <person name="Nagy L.G."/>
            <person name="Martin F."/>
            <person name="Kauserud H."/>
        </authorList>
    </citation>
    <scope>NUCLEOTIDE SEQUENCE</scope>
    <source>
        <strain evidence="2">CBHHK002</strain>
    </source>
</reference>
<evidence type="ECO:0000313" key="2">
    <source>
        <dbReference type="EMBL" id="KAJ7328314.1"/>
    </source>
</evidence>
<dbReference type="Proteomes" id="UP001218218">
    <property type="component" value="Unassembled WGS sequence"/>
</dbReference>
<dbReference type="SUPFAM" id="SSF56281">
    <property type="entry name" value="Metallo-hydrolase/oxidoreductase"/>
    <property type="match status" value="1"/>
</dbReference>